<dbReference type="Gene3D" id="2.40.128.270">
    <property type="match status" value="1"/>
</dbReference>
<dbReference type="Pfam" id="PF03724">
    <property type="entry name" value="META"/>
    <property type="match status" value="1"/>
</dbReference>
<dbReference type="Proteomes" id="UP000308891">
    <property type="component" value="Unassembled WGS sequence"/>
</dbReference>
<feature type="domain" description="DUF4377" evidence="3">
    <location>
        <begin position="139"/>
        <end position="212"/>
    </location>
</feature>
<proteinExistence type="predicted"/>
<evidence type="ECO:0000256" key="1">
    <source>
        <dbReference type="SAM" id="SignalP"/>
    </source>
</evidence>
<dbReference type="Pfam" id="PF14302">
    <property type="entry name" value="DUF4377"/>
    <property type="match status" value="1"/>
</dbReference>
<dbReference type="InterPro" id="IPR053147">
    <property type="entry name" value="Hsp_HslJ-like"/>
</dbReference>
<evidence type="ECO:0000259" key="2">
    <source>
        <dbReference type="Pfam" id="PF03724"/>
    </source>
</evidence>
<dbReference type="PANTHER" id="PTHR35535">
    <property type="entry name" value="HEAT SHOCK PROTEIN HSLJ"/>
    <property type="match status" value="1"/>
</dbReference>
<evidence type="ECO:0000313" key="4">
    <source>
        <dbReference type="EMBL" id="TIC78615.1"/>
    </source>
</evidence>
<name>A0A4T0UKD2_9NEIS</name>
<feature type="domain" description="DUF306" evidence="2">
    <location>
        <begin position="41"/>
        <end position="121"/>
    </location>
</feature>
<evidence type="ECO:0000259" key="3">
    <source>
        <dbReference type="Pfam" id="PF14302"/>
    </source>
</evidence>
<dbReference type="OrthoDB" id="423130at2"/>
<evidence type="ECO:0000313" key="5">
    <source>
        <dbReference type="Proteomes" id="UP000308891"/>
    </source>
</evidence>
<keyword evidence="5" id="KW-1185">Reference proteome</keyword>
<dbReference type="PROSITE" id="PS51257">
    <property type="entry name" value="PROKAR_LIPOPROTEIN"/>
    <property type="match status" value="1"/>
</dbReference>
<dbReference type="InterPro" id="IPR005184">
    <property type="entry name" value="DUF306_Meta_HslJ"/>
</dbReference>
<organism evidence="4 5">
    <name type="scientific">Crenobacter intestini</name>
    <dbReference type="NCBI Taxonomy" id="2563443"/>
    <lineage>
        <taxon>Bacteria</taxon>
        <taxon>Pseudomonadati</taxon>
        <taxon>Pseudomonadota</taxon>
        <taxon>Betaproteobacteria</taxon>
        <taxon>Neisseriales</taxon>
        <taxon>Neisseriaceae</taxon>
        <taxon>Crenobacter</taxon>
    </lineage>
</organism>
<reference evidence="4 5" key="1">
    <citation type="submission" date="2019-04" db="EMBL/GenBank/DDBJ databases">
        <title>Crenobacter sp. nov.</title>
        <authorList>
            <person name="Shi S."/>
        </authorList>
    </citation>
    <scope>NUCLEOTIDE SEQUENCE [LARGE SCALE GENOMIC DNA]</scope>
    <source>
        <strain evidence="4 5">GY 70310</strain>
    </source>
</reference>
<accession>A0A4T0UKD2</accession>
<dbReference type="PANTHER" id="PTHR35535:SF1">
    <property type="entry name" value="HEAT SHOCK PROTEIN HSLJ"/>
    <property type="match status" value="1"/>
</dbReference>
<dbReference type="EMBL" id="STGJ01000024">
    <property type="protein sequence ID" value="TIC78615.1"/>
    <property type="molecule type" value="Genomic_DNA"/>
</dbReference>
<feature type="signal peptide" evidence="1">
    <location>
        <begin position="1"/>
        <end position="23"/>
    </location>
</feature>
<keyword evidence="1" id="KW-0732">Signal</keyword>
<sequence>METSRMSLSRYSAMLTASLLATACASTPSQAPLSGRWQADDSKVQLQLKDGKLSASAGCNRLFGPASVEGGRLVVGNLAGTMMMCAPEEMAAEDALKKLLASRPQVEQKDGRLLLKGDGRTLALNAMPALDGGKTRFIYVQGKTAPCVGVAPMQCLQVREDKNAPWQHHYGQIEGFTPEAGLNYRLRIKEFDVANPPADAPSRRWVLDMVVESEVVKP</sequence>
<dbReference type="InterPro" id="IPR025485">
    <property type="entry name" value="DUF4377"/>
</dbReference>
<gene>
    <name evidence="4" type="ORF">E5K04_15580</name>
</gene>
<protein>
    <submittedName>
        <fullName evidence="4">DUF4377 domain-containing protein</fullName>
    </submittedName>
</protein>
<feature type="chain" id="PRO_5020223036" evidence="1">
    <location>
        <begin position="24"/>
        <end position="218"/>
    </location>
</feature>
<dbReference type="AlphaFoldDB" id="A0A4T0UKD2"/>
<dbReference type="InterPro" id="IPR038670">
    <property type="entry name" value="HslJ-like_sf"/>
</dbReference>
<comment type="caution">
    <text evidence="4">The sequence shown here is derived from an EMBL/GenBank/DDBJ whole genome shotgun (WGS) entry which is preliminary data.</text>
</comment>